<dbReference type="Pfam" id="PF02826">
    <property type="entry name" value="2-Hacid_dh_C"/>
    <property type="match status" value="1"/>
</dbReference>
<comment type="similarity">
    <text evidence="1 4">Belongs to the D-isomer specific 2-hydroxyacid dehydrogenase family.</text>
</comment>
<keyword evidence="3" id="KW-0520">NAD</keyword>
<dbReference type="SUPFAM" id="SSF51735">
    <property type="entry name" value="NAD(P)-binding Rossmann-fold domains"/>
    <property type="match status" value="1"/>
</dbReference>
<evidence type="ECO:0000259" key="6">
    <source>
        <dbReference type="Pfam" id="PF02826"/>
    </source>
</evidence>
<evidence type="ECO:0000256" key="2">
    <source>
        <dbReference type="ARBA" id="ARBA00023002"/>
    </source>
</evidence>
<dbReference type="SUPFAM" id="SSF52283">
    <property type="entry name" value="Formate/glycerate dehydrogenase catalytic domain-like"/>
    <property type="match status" value="1"/>
</dbReference>
<dbReference type="PROSITE" id="PS00670">
    <property type="entry name" value="D_2_HYDROXYACID_DH_2"/>
    <property type="match status" value="1"/>
</dbReference>
<gene>
    <name evidence="7" type="ORF">ENT52_01875</name>
</gene>
<proteinExistence type="inferred from homology"/>
<dbReference type="PANTHER" id="PTHR43761:SF1">
    <property type="entry name" value="D-ISOMER SPECIFIC 2-HYDROXYACID DEHYDROGENASE CATALYTIC DOMAIN-CONTAINING PROTEIN-RELATED"/>
    <property type="match status" value="1"/>
</dbReference>
<feature type="domain" description="D-isomer specific 2-hydroxyacid dehydrogenase catalytic" evidence="5">
    <location>
        <begin position="13"/>
        <end position="314"/>
    </location>
</feature>
<sequence>MKLVSLSPIPKALLESLLGDAFDEIVVFSEFEEEKIVKELEDADIVLGDYTFRIPINAKMLRAMKKVRLIQQPSTGYDHIDVETAKNLGIRVANVAGVNALSVAEHTIMVALALLKKLIYANRKTFEGFWAQNEMFELGCYELYGKTWGILGMGRQGREVAKRLQGWGVRIIYHDLRKFDDVNAEFVDFETLLRDSDVLSIHLPLTEKTRKMIGEKELRSMKSSAILINVARGEIIDEKALVKALEENWISGAALDVYEKEPGVSKDLLELRDKNLILTPHIAGATNEARLRIIGFAIENIRRALRNEEVLSIVI</sequence>
<dbReference type="InterPro" id="IPR006139">
    <property type="entry name" value="D-isomer_2_OHA_DH_cat_dom"/>
</dbReference>
<name>A0A7J3M082_ARCFL</name>
<keyword evidence="2 4" id="KW-0560">Oxidoreductase</keyword>
<dbReference type="InterPro" id="IPR036291">
    <property type="entry name" value="NAD(P)-bd_dom_sf"/>
</dbReference>
<dbReference type="PROSITE" id="PS00671">
    <property type="entry name" value="D_2_HYDROXYACID_DH_3"/>
    <property type="match status" value="1"/>
</dbReference>
<dbReference type="AlphaFoldDB" id="A0A7J3M082"/>
<evidence type="ECO:0000256" key="1">
    <source>
        <dbReference type="ARBA" id="ARBA00005854"/>
    </source>
</evidence>
<dbReference type="InterPro" id="IPR050418">
    <property type="entry name" value="D-iso_2-hydroxyacid_DH_PdxB"/>
</dbReference>
<evidence type="ECO:0000256" key="3">
    <source>
        <dbReference type="ARBA" id="ARBA00023027"/>
    </source>
</evidence>
<protein>
    <submittedName>
        <fullName evidence="7">Hydroxyacid dehydrogenase</fullName>
    </submittedName>
</protein>
<organism evidence="7">
    <name type="scientific">Archaeoglobus fulgidus</name>
    <dbReference type="NCBI Taxonomy" id="2234"/>
    <lineage>
        <taxon>Archaea</taxon>
        <taxon>Methanobacteriati</taxon>
        <taxon>Methanobacteriota</taxon>
        <taxon>Archaeoglobi</taxon>
        <taxon>Archaeoglobales</taxon>
        <taxon>Archaeoglobaceae</taxon>
        <taxon>Archaeoglobus</taxon>
    </lineage>
</organism>
<dbReference type="EMBL" id="DSYZ01000043">
    <property type="protein sequence ID" value="HGT82462.1"/>
    <property type="molecule type" value="Genomic_DNA"/>
</dbReference>
<feature type="domain" description="D-isomer specific 2-hydroxyacid dehydrogenase NAD-binding" evidence="6">
    <location>
        <begin position="108"/>
        <end position="283"/>
    </location>
</feature>
<evidence type="ECO:0000259" key="5">
    <source>
        <dbReference type="Pfam" id="PF00389"/>
    </source>
</evidence>
<dbReference type="InterPro" id="IPR029753">
    <property type="entry name" value="D-isomer_DH_CS"/>
</dbReference>
<accession>A0A7J3M082</accession>
<dbReference type="Gene3D" id="3.40.50.720">
    <property type="entry name" value="NAD(P)-binding Rossmann-like Domain"/>
    <property type="match status" value="2"/>
</dbReference>
<dbReference type="PANTHER" id="PTHR43761">
    <property type="entry name" value="D-ISOMER SPECIFIC 2-HYDROXYACID DEHYDROGENASE FAMILY PROTEIN (AFU_ORTHOLOGUE AFUA_1G13630)"/>
    <property type="match status" value="1"/>
</dbReference>
<dbReference type="GO" id="GO:0016616">
    <property type="term" value="F:oxidoreductase activity, acting on the CH-OH group of donors, NAD or NADP as acceptor"/>
    <property type="evidence" value="ECO:0007669"/>
    <property type="project" value="InterPro"/>
</dbReference>
<evidence type="ECO:0000256" key="4">
    <source>
        <dbReference type="RuleBase" id="RU003719"/>
    </source>
</evidence>
<dbReference type="Pfam" id="PF00389">
    <property type="entry name" value="2-Hacid_dh"/>
    <property type="match status" value="1"/>
</dbReference>
<reference evidence="7" key="1">
    <citation type="journal article" date="2020" name="mSystems">
        <title>Genome- and Community-Level Interaction Insights into Carbon Utilization and Element Cycling Functions of Hydrothermarchaeota in Hydrothermal Sediment.</title>
        <authorList>
            <person name="Zhou Z."/>
            <person name="Liu Y."/>
            <person name="Xu W."/>
            <person name="Pan J."/>
            <person name="Luo Z.H."/>
            <person name="Li M."/>
        </authorList>
    </citation>
    <scope>NUCLEOTIDE SEQUENCE [LARGE SCALE GENOMIC DNA]</scope>
    <source>
        <strain evidence="7">SpSt-587</strain>
    </source>
</reference>
<dbReference type="InterPro" id="IPR006140">
    <property type="entry name" value="D-isomer_DH_NAD-bd"/>
</dbReference>
<dbReference type="GO" id="GO:0051287">
    <property type="term" value="F:NAD binding"/>
    <property type="evidence" value="ECO:0007669"/>
    <property type="project" value="InterPro"/>
</dbReference>
<dbReference type="FunFam" id="3.40.50.720:FF:000203">
    <property type="entry name" value="D-3-phosphoglycerate dehydrogenase (SerA)"/>
    <property type="match status" value="1"/>
</dbReference>
<dbReference type="CDD" id="cd12175">
    <property type="entry name" value="2-Hacid_dh_11"/>
    <property type="match status" value="1"/>
</dbReference>
<evidence type="ECO:0000313" key="7">
    <source>
        <dbReference type="EMBL" id="HGT82462.1"/>
    </source>
</evidence>
<comment type="caution">
    <text evidence="7">The sequence shown here is derived from an EMBL/GenBank/DDBJ whole genome shotgun (WGS) entry which is preliminary data.</text>
</comment>